<evidence type="ECO:0000313" key="5">
    <source>
        <dbReference type="Proteomes" id="UP000192247"/>
    </source>
</evidence>
<comment type="subcellular location">
    <subcellularLocation>
        <location evidence="1">Nucleus</location>
    </subcellularLocation>
</comment>
<dbReference type="GO" id="GO:0070898">
    <property type="term" value="P:RNA polymerase III preinitiation complex assembly"/>
    <property type="evidence" value="ECO:0007669"/>
    <property type="project" value="TreeGrafter"/>
</dbReference>
<dbReference type="InterPro" id="IPR009057">
    <property type="entry name" value="Homeodomain-like_sf"/>
</dbReference>
<dbReference type="PANTHER" id="PTHR22929">
    <property type="entry name" value="RNA POLYMERASE III TRANSCRIPTION INITIATION FACTOR B"/>
    <property type="match status" value="1"/>
</dbReference>
<feature type="compositionally biased region" description="Polar residues" evidence="2">
    <location>
        <begin position="1199"/>
        <end position="1218"/>
    </location>
</feature>
<dbReference type="OrthoDB" id="272624at2759"/>
<feature type="compositionally biased region" description="Basic and acidic residues" evidence="2">
    <location>
        <begin position="1296"/>
        <end position="1309"/>
    </location>
</feature>
<evidence type="ECO:0000259" key="3">
    <source>
        <dbReference type="SMART" id="SM00717"/>
    </source>
</evidence>
<dbReference type="EMBL" id="MNPL01004605">
    <property type="protein sequence ID" value="OQR76611.1"/>
    <property type="molecule type" value="Genomic_DNA"/>
</dbReference>
<feature type="region of interest" description="Disordered" evidence="2">
    <location>
        <begin position="1138"/>
        <end position="1219"/>
    </location>
</feature>
<feature type="region of interest" description="Disordered" evidence="2">
    <location>
        <begin position="1259"/>
        <end position="1324"/>
    </location>
</feature>
<feature type="compositionally biased region" description="Polar residues" evidence="2">
    <location>
        <begin position="1138"/>
        <end position="1167"/>
    </location>
</feature>
<feature type="compositionally biased region" description="Polar residues" evidence="2">
    <location>
        <begin position="42"/>
        <end position="52"/>
    </location>
</feature>
<comment type="caution">
    <text evidence="4">The sequence shown here is derived from an EMBL/GenBank/DDBJ whole genome shotgun (WGS) entry which is preliminary data.</text>
</comment>
<name>A0A1V9XT37_9ACAR</name>
<dbReference type="SUPFAM" id="SSF46689">
    <property type="entry name" value="Homeodomain-like"/>
    <property type="match status" value="1"/>
</dbReference>
<evidence type="ECO:0000256" key="2">
    <source>
        <dbReference type="SAM" id="MobiDB-lite"/>
    </source>
</evidence>
<feature type="region of interest" description="Disordered" evidence="2">
    <location>
        <begin position="260"/>
        <end position="297"/>
    </location>
</feature>
<dbReference type="InterPro" id="IPR001005">
    <property type="entry name" value="SANT/Myb"/>
</dbReference>
<evidence type="ECO:0000256" key="1">
    <source>
        <dbReference type="ARBA" id="ARBA00004123"/>
    </source>
</evidence>
<feature type="region of interest" description="Disordered" evidence="2">
    <location>
        <begin position="1"/>
        <end position="126"/>
    </location>
</feature>
<accession>A0A1V9XT37</accession>
<dbReference type="Proteomes" id="UP000192247">
    <property type="component" value="Unassembled WGS sequence"/>
</dbReference>
<feature type="compositionally biased region" description="Polar residues" evidence="2">
    <location>
        <begin position="957"/>
        <end position="969"/>
    </location>
</feature>
<feature type="region of interest" description="Disordered" evidence="2">
    <location>
        <begin position="581"/>
        <end position="615"/>
    </location>
</feature>
<dbReference type="Pfam" id="PF15963">
    <property type="entry name" value="Myb_DNA-bind_7"/>
    <property type="match status" value="1"/>
</dbReference>
<feature type="compositionally biased region" description="Polar residues" evidence="2">
    <location>
        <begin position="278"/>
        <end position="287"/>
    </location>
</feature>
<feature type="domain" description="Myb-like" evidence="3">
    <location>
        <begin position="379"/>
        <end position="427"/>
    </location>
</feature>
<feature type="compositionally biased region" description="Basic and acidic residues" evidence="2">
    <location>
        <begin position="1023"/>
        <end position="1036"/>
    </location>
</feature>
<sequence length="1385" mass="148439">MTRRTRLLIKPKVGPPAAPSGSKPAPVGATPACLPTAENIPALTSLSSNGQTEPPPDENVAQTVGVLDNGDQNATAEAAVPVTTVEEKTSTRLKRAGPRIPPPKQHRSSSSAPIVPITASPSEPAPAELVPADTVLAPNSSQESHEGPNVHLVDTAPDELQRDKQDAPAVEASFPIAIETPSKQLMAKTIRPPRTPNDFDPLASLPPRLERKAARRADEFREMLIASRRKFAKVKEPVDTSKLTMLDLIYYNPPGAPMTRHLAKSAGKDKEQRRGNGSIASDVQQSLEPELEDELSRGSTMVTRAAVDAPAKPTPEVEDEEEEVVGPRVVVAADGSIQIDEASLIIRRPNPEDQRHNLKVTIEEPGKTKYDSFKRKKTKKCTWTTRETSKFYRALSICGTDFTLMTQFFPTRSRQDLKNKFKREEKSNAALVDKAIHHPTQFEYTEGELEDILRDDEQEPVSKKPREPKTSKGKMANGQDGGKEAKGTKGGKRAKRRTKKEPQNDEDNRDPDEDYREGDEVGFRNGIIEDAMARPRRKKTKIDYAEMNEGAPEDTAPYDEEDRNLEVVEEDTAADNYVLLDDHQQAPQTPSAQPAVPVHEDELLGTSAPRSAPVTPTQLTSSIFATDQDPQARSLHADPATTVLLPNPQVLPPGLEPGQLVLFAPHGDEKALHLFVVNPPSAERSRVPAEASPEGRQVVGGSEAGVVPETEDASLSQHEQARAESSMVTEALPIESSVTTDTASTVEPGTACASVAATTGPTIMEKRHNECLALTATPVAVQPSGPSNTVLNELVPKATLKSQSGSEPSAQNPATVSNKSGQSSSAAAVTPCARSEESEQVSHAALERAADDQHTRPSEKTLPKTSTTARLSGPPATAPRRPLPKVTFKSRVRKGSIPPAQAPVSETVNTPVEASEAPTQPKPAPKEFDCSEPLVRAEENSSKSLTKPSSYDVVPSKNESMSTATGNNSLREKGPAILSRRKIPLVRKSVTASPKARGMKTLKEPNEEPTESDSVKDITASTGEKESCLETADHPDNLLLTDEDTAKPEHGTCQQRLDETISIRSPRIEGTTQEKCGQLEIQPRTDPKQLEANAGPSQTSDTSETENRLLTAIQGPAKIRRSSQRVVTPLVVKKRTAALTTPKSETAVNVSMTAESSEVVTQKATTTPPGPVVISGETTVSGSTLPRDSAAPEKLDSVPATSASPTTPLSVESPQDPTLPSVLRTEADIATFCKSSEDVGESNAFPTEDRHRLATAAVGTSAGRVVTSPKSAPAVDRLANQSDGDKDSTGGISSDHTFKQKHITDEPSGGHEPQTGPGGHSGLCQQVPIRASATVTTRSNVVLPQRRTATQVVRPIGAPVAKSTVLTAVTIRRPRPMAHLKSLNN</sequence>
<reference evidence="4 5" key="1">
    <citation type="journal article" date="2017" name="Gigascience">
        <title>Draft genome of the honey bee ectoparasitic mite, Tropilaelaps mercedesae, is shaped by the parasitic life history.</title>
        <authorList>
            <person name="Dong X."/>
            <person name="Armstrong S.D."/>
            <person name="Xia D."/>
            <person name="Makepeace B.L."/>
            <person name="Darby A.C."/>
            <person name="Kadowaki T."/>
        </authorList>
    </citation>
    <scope>NUCLEOTIDE SEQUENCE [LARGE SCALE GENOMIC DNA]</scope>
    <source>
        <strain evidence="4">Wuxi-XJTLU</strain>
    </source>
</reference>
<dbReference type="SMART" id="SM00717">
    <property type="entry name" value="SANT"/>
    <property type="match status" value="1"/>
</dbReference>
<dbReference type="STRING" id="418985.A0A1V9XT37"/>
<dbReference type="InParanoid" id="A0A1V9XT37"/>
<dbReference type="GO" id="GO:0001156">
    <property type="term" value="F:TFIIIC-class transcription factor complex binding"/>
    <property type="evidence" value="ECO:0007669"/>
    <property type="project" value="TreeGrafter"/>
</dbReference>
<feature type="compositionally biased region" description="Basic and acidic residues" evidence="2">
    <location>
        <begin position="924"/>
        <end position="941"/>
    </location>
</feature>
<feature type="compositionally biased region" description="Basic and acidic residues" evidence="2">
    <location>
        <begin position="460"/>
        <end position="470"/>
    </location>
</feature>
<feature type="compositionally biased region" description="Acidic residues" evidence="2">
    <location>
        <begin position="504"/>
        <end position="517"/>
    </location>
</feature>
<feature type="region of interest" description="Disordered" evidence="2">
    <location>
        <begin position="800"/>
        <end position="1122"/>
    </location>
</feature>
<evidence type="ECO:0000313" key="4">
    <source>
        <dbReference type="EMBL" id="OQR76611.1"/>
    </source>
</evidence>
<protein>
    <recommendedName>
        <fullName evidence="3">Myb-like domain-containing protein</fullName>
    </recommendedName>
</protein>
<dbReference type="GO" id="GO:0000126">
    <property type="term" value="C:transcription factor TFIIIB complex"/>
    <property type="evidence" value="ECO:0007669"/>
    <property type="project" value="TreeGrafter"/>
</dbReference>
<dbReference type="PANTHER" id="PTHR22929:SF0">
    <property type="entry name" value="TRANSCRIPTION FACTOR TFIIIB COMPONENT B'' HOMOLOG"/>
    <property type="match status" value="1"/>
</dbReference>
<feature type="compositionally biased region" description="Low complexity" evidence="2">
    <location>
        <begin position="585"/>
        <end position="597"/>
    </location>
</feature>
<feature type="compositionally biased region" description="Low complexity" evidence="2">
    <location>
        <begin position="19"/>
        <end position="29"/>
    </location>
</feature>
<dbReference type="Gene3D" id="1.10.10.60">
    <property type="entry name" value="Homeodomain-like"/>
    <property type="match status" value="1"/>
</dbReference>
<feature type="compositionally biased region" description="Low complexity" evidence="2">
    <location>
        <begin position="74"/>
        <end position="84"/>
    </location>
</feature>
<feature type="region of interest" description="Disordered" evidence="2">
    <location>
        <begin position="443"/>
        <end position="560"/>
    </location>
</feature>
<dbReference type="InterPro" id="IPR039467">
    <property type="entry name" value="TFIIIB_B''_Myb"/>
</dbReference>
<keyword evidence="5" id="KW-1185">Reference proteome</keyword>
<feature type="compositionally biased region" description="Polar residues" evidence="2">
    <location>
        <begin position="800"/>
        <end position="827"/>
    </location>
</feature>
<organism evidence="4 5">
    <name type="scientific">Tropilaelaps mercedesae</name>
    <dbReference type="NCBI Taxonomy" id="418985"/>
    <lineage>
        <taxon>Eukaryota</taxon>
        <taxon>Metazoa</taxon>
        <taxon>Ecdysozoa</taxon>
        <taxon>Arthropoda</taxon>
        <taxon>Chelicerata</taxon>
        <taxon>Arachnida</taxon>
        <taxon>Acari</taxon>
        <taxon>Parasitiformes</taxon>
        <taxon>Mesostigmata</taxon>
        <taxon>Gamasina</taxon>
        <taxon>Dermanyssoidea</taxon>
        <taxon>Laelapidae</taxon>
        <taxon>Tropilaelaps</taxon>
    </lineage>
</organism>
<gene>
    <name evidence="4" type="ORF">BIW11_07669</name>
</gene>
<feature type="compositionally biased region" description="Polar residues" evidence="2">
    <location>
        <begin position="1176"/>
        <end position="1186"/>
    </location>
</feature>
<dbReference type="GO" id="GO:0005634">
    <property type="term" value="C:nucleus"/>
    <property type="evidence" value="ECO:0007669"/>
    <property type="project" value="UniProtKB-SubCell"/>
</dbReference>
<feature type="compositionally biased region" description="Basic and acidic residues" evidence="2">
    <location>
        <begin position="845"/>
        <end position="862"/>
    </location>
</feature>
<feature type="region of interest" description="Disordered" evidence="2">
    <location>
        <begin position="683"/>
        <end position="712"/>
    </location>
</feature>
<feature type="compositionally biased region" description="Acidic residues" evidence="2">
    <location>
        <begin position="445"/>
        <end position="459"/>
    </location>
</feature>
<proteinExistence type="predicted"/>
<feature type="compositionally biased region" description="Basic residues" evidence="2">
    <location>
        <begin position="489"/>
        <end position="499"/>
    </location>
</feature>
<feature type="compositionally biased region" description="Basic and acidic residues" evidence="2">
    <location>
        <begin position="1044"/>
        <end position="1061"/>
    </location>
</feature>